<proteinExistence type="inferred from homology"/>
<evidence type="ECO:0000313" key="3">
    <source>
        <dbReference type="EMBL" id="VAW08206.1"/>
    </source>
</evidence>
<dbReference type="CDD" id="cd00293">
    <property type="entry name" value="USP-like"/>
    <property type="match status" value="1"/>
</dbReference>
<dbReference type="InterPro" id="IPR014729">
    <property type="entry name" value="Rossmann-like_a/b/a_fold"/>
</dbReference>
<gene>
    <name evidence="3" type="ORF">MNBD_ACTINO02-2204</name>
</gene>
<evidence type="ECO:0000259" key="2">
    <source>
        <dbReference type="Pfam" id="PF00582"/>
    </source>
</evidence>
<dbReference type="SUPFAM" id="SSF52402">
    <property type="entry name" value="Adenine nucleotide alpha hydrolases-like"/>
    <property type="match status" value="1"/>
</dbReference>
<dbReference type="Gene3D" id="3.40.50.620">
    <property type="entry name" value="HUPs"/>
    <property type="match status" value="1"/>
</dbReference>
<dbReference type="PANTHER" id="PTHR46268:SF6">
    <property type="entry name" value="UNIVERSAL STRESS PROTEIN UP12"/>
    <property type="match status" value="1"/>
</dbReference>
<dbReference type="EMBL" id="UOEK01000448">
    <property type="protein sequence ID" value="VAW08206.1"/>
    <property type="molecule type" value="Genomic_DNA"/>
</dbReference>
<reference evidence="3" key="1">
    <citation type="submission" date="2018-06" db="EMBL/GenBank/DDBJ databases">
        <authorList>
            <person name="Zhirakovskaya E."/>
        </authorList>
    </citation>
    <scope>NUCLEOTIDE SEQUENCE</scope>
</reference>
<accession>A0A3B0TMD6</accession>
<comment type="similarity">
    <text evidence="1">Belongs to the universal stress protein A family.</text>
</comment>
<dbReference type="InterPro" id="IPR006016">
    <property type="entry name" value="UspA"/>
</dbReference>
<dbReference type="PANTHER" id="PTHR46268">
    <property type="entry name" value="STRESS RESPONSE PROTEIN NHAX"/>
    <property type="match status" value="1"/>
</dbReference>
<dbReference type="PRINTS" id="PR01438">
    <property type="entry name" value="UNVRSLSTRESS"/>
</dbReference>
<name>A0A3B0TMD6_9ZZZZ</name>
<dbReference type="Pfam" id="PF00582">
    <property type="entry name" value="Usp"/>
    <property type="match status" value="1"/>
</dbReference>
<evidence type="ECO:0000256" key="1">
    <source>
        <dbReference type="ARBA" id="ARBA00008791"/>
    </source>
</evidence>
<dbReference type="AlphaFoldDB" id="A0A3B0TMD6"/>
<dbReference type="InterPro" id="IPR006015">
    <property type="entry name" value="Universal_stress_UspA"/>
</dbReference>
<organism evidence="3">
    <name type="scientific">hydrothermal vent metagenome</name>
    <dbReference type="NCBI Taxonomy" id="652676"/>
    <lineage>
        <taxon>unclassified sequences</taxon>
        <taxon>metagenomes</taxon>
        <taxon>ecological metagenomes</taxon>
    </lineage>
</organism>
<sequence>MTTTHWPPQHILVGIDGSDQATRAAKTAADMARTNGARLTIMTVVRPPEGWWGIVGTPPTATAMARMLESAQRDVLDAIEKNVDLTDVTYELVEEIGDPAAVLSNYTLDNDVDLVILGRQGAGLLERIMIGSVANRVSHKAPSPVMLVP</sequence>
<feature type="domain" description="UspA" evidence="2">
    <location>
        <begin position="9"/>
        <end position="149"/>
    </location>
</feature>
<protein>
    <recommendedName>
        <fullName evidence="2">UspA domain-containing protein</fullName>
    </recommendedName>
</protein>